<dbReference type="Pfam" id="PF13413">
    <property type="entry name" value="HTH_25"/>
    <property type="match status" value="1"/>
</dbReference>
<dbReference type="EMBL" id="DYVF01000047">
    <property type="protein sequence ID" value="HJG31302.1"/>
    <property type="molecule type" value="Genomic_DNA"/>
</dbReference>
<feature type="compositionally biased region" description="Low complexity" evidence="1">
    <location>
        <begin position="452"/>
        <end position="466"/>
    </location>
</feature>
<organism evidence="3 4">
    <name type="scientific">Collinsella ihumii</name>
    <dbReference type="NCBI Taxonomy" id="1720204"/>
    <lineage>
        <taxon>Bacteria</taxon>
        <taxon>Bacillati</taxon>
        <taxon>Actinomycetota</taxon>
        <taxon>Coriobacteriia</taxon>
        <taxon>Coriobacteriales</taxon>
        <taxon>Coriobacteriaceae</taxon>
        <taxon>Collinsella</taxon>
    </lineage>
</organism>
<sequence>MASRFGEMLLNRRRELGMSIQQVANVIKIRPQIIEFFETGNFASMPPRGYAQGMIASYARYLGLNPREVVNAYFDELYVYERGGSAAGSQFTEGATNPVPRSASMSGRYLMVDTPPAPNSRYAQRPPQAGYVSDSTSGHVPLRVADNQRRAANLPSGDAYGRDLGGSGYDRGGYGAPEPGGAPDRTVRMNRPQNLSRTTNMGRQAGPYQRGGAPRSGQLAQRSGGPSRSGYRGSGNRGGGGGRPPRRGSSPQGGGLLNDSRVIIGGLIAIVVLLILVIFLLVRSCTATPAATDPATAETPATTATTDTGGEDDATGDDSTDTPATDGDTQDADTSDAGTADTATSPQTPAEPVETNVTVAIPEGVTSWLEIYVDGVSVYAAQTAGPFEQSYTPESSIEITVDHPGDVEVTKNGESVDWDTRTSGVGKVTINVPQPETPATTDAEGTTDGESTDGTSTTDDSAAAAA</sequence>
<evidence type="ECO:0000313" key="4">
    <source>
        <dbReference type="Proteomes" id="UP000746751"/>
    </source>
</evidence>
<feature type="region of interest" description="Disordered" evidence="1">
    <location>
        <begin position="119"/>
        <end position="255"/>
    </location>
</feature>
<evidence type="ECO:0000256" key="1">
    <source>
        <dbReference type="SAM" id="MobiDB-lite"/>
    </source>
</evidence>
<feature type="compositionally biased region" description="Low complexity" evidence="1">
    <location>
        <begin position="222"/>
        <end position="231"/>
    </location>
</feature>
<gene>
    <name evidence="3" type="ORF">K8U80_07895</name>
</gene>
<keyword evidence="2" id="KW-0472">Membrane</keyword>
<feature type="region of interest" description="Disordered" evidence="1">
    <location>
        <begin position="421"/>
        <end position="466"/>
    </location>
</feature>
<dbReference type="Proteomes" id="UP000746751">
    <property type="component" value="Unassembled WGS sequence"/>
</dbReference>
<dbReference type="CDD" id="cd00093">
    <property type="entry name" value="HTH_XRE"/>
    <property type="match status" value="1"/>
</dbReference>
<dbReference type="InterPro" id="IPR010982">
    <property type="entry name" value="Lambda_DNA-bd_dom_sf"/>
</dbReference>
<reference evidence="3" key="2">
    <citation type="submission" date="2021-09" db="EMBL/GenBank/DDBJ databases">
        <authorList>
            <person name="Gilroy R."/>
        </authorList>
    </citation>
    <scope>NUCLEOTIDE SEQUENCE</scope>
    <source>
        <strain evidence="3">ChiGjej2B2-7701</strain>
    </source>
</reference>
<evidence type="ECO:0000313" key="3">
    <source>
        <dbReference type="EMBL" id="HJG31302.1"/>
    </source>
</evidence>
<comment type="caution">
    <text evidence="3">The sequence shown here is derived from an EMBL/GenBank/DDBJ whole genome shotgun (WGS) entry which is preliminary data.</text>
</comment>
<accession>A0A921LRR0</accession>
<dbReference type="AlphaFoldDB" id="A0A921LRR0"/>
<feature type="compositionally biased region" description="Polar residues" evidence="1">
    <location>
        <begin position="191"/>
        <end position="202"/>
    </location>
</feature>
<protein>
    <submittedName>
        <fullName evidence="3">Helix-turn-helix domain-containing protein</fullName>
    </submittedName>
</protein>
<dbReference type="GO" id="GO:0003677">
    <property type="term" value="F:DNA binding"/>
    <property type="evidence" value="ECO:0007669"/>
    <property type="project" value="InterPro"/>
</dbReference>
<dbReference type="PANTHER" id="PTHR34475">
    <property type="match status" value="1"/>
</dbReference>
<reference evidence="3" key="1">
    <citation type="journal article" date="2021" name="PeerJ">
        <title>Extensive microbial diversity within the chicken gut microbiome revealed by metagenomics and culture.</title>
        <authorList>
            <person name="Gilroy R."/>
            <person name="Ravi A."/>
            <person name="Getino M."/>
            <person name="Pursley I."/>
            <person name="Horton D.L."/>
            <person name="Alikhan N.F."/>
            <person name="Baker D."/>
            <person name="Gharbi K."/>
            <person name="Hall N."/>
            <person name="Watson M."/>
            <person name="Adriaenssens E.M."/>
            <person name="Foster-Nyarko E."/>
            <person name="Jarju S."/>
            <person name="Secka A."/>
            <person name="Antonio M."/>
            <person name="Oren A."/>
            <person name="Chaudhuri R.R."/>
            <person name="La Ragione R."/>
            <person name="Hildebrand F."/>
            <person name="Pallen M.J."/>
        </authorList>
    </citation>
    <scope>NUCLEOTIDE SEQUENCE</scope>
    <source>
        <strain evidence="3">ChiGjej2B2-7701</strain>
    </source>
</reference>
<feature type="compositionally biased region" description="Acidic residues" evidence="1">
    <location>
        <begin position="309"/>
        <end position="320"/>
    </location>
</feature>
<dbReference type="InterPro" id="IPR001387">
    <property type="entry name" value="Cro/C1-type_HTH"/>
</dbReference>
<feature type="compositionally biased region" description="Gly residues" evidence="1">
    <location>
        <begin position="163"/>
        <end position="175"/>
    </location>
</feature>
<keyword evidence="2" id="KW-0812">Transmembrane</keyword>
<dbReference type="PANTHER" id="PTHR34475:SF1">
    <property type="entry name" value="CYTOSKELETON PROTEIN RODZ"/>
    <property type="match status" value="1"/>
</dbReference>
<dbReference type="InterPro" id="IPR050400">
    <property type="entry name" value="Bact_Cytoskel_RodZ"/>
</dbReference>
<feature type="transmembrane region" description="Helical" evidence="2">
    <location>
        <begin position="262"/>
        <end position="282"/>
    </location>
</feature>
<keyword evidence="2" id="KW-1133">Transmembrane helix</keyword>
<feature type="region of interest" description="Disordered" evidence="1">
    <location>
        <begin position="289"/>
        <end position="355"/>
    </location>
</feature>
<feature type="compositionally biased region" description="Gly residues" evidence="1">
    <location>
        <begin position="232"/>
        <end position="243"/>
    </location>
</feature>
<name>A0A921LRR0_9ACTN</name>
<dbReference type="Gene3D" id="1.10.260.40">
    <property type="entry name" value="lambda repressor-like DNA-binding domains"/>
    <property type="match status" value="1"/>
</dbReference>
<proteinExistence type="predicted"/>
<dbReference type="SUPFAM" id="SSF47413">
    <property type="entry name" value="lambda repressor-like DNA-binding domains"/>
    <property type="match status" value="1"/>
</dbReference>
<evidence type="ECO:0000256" key="2">
    <source>
        <dbReference type="SAM" id="Phobius"/>
    </source>
</evidence>
<feature type="compositionally biased region" description="Low complexity" evidence="1">
    <location>
        <begin position="335"/>
        <end position="346"/>
    </location>
</feature>
<feature type="compositionally biased region" description="Low complexity" evidence="1">
    <location>
        <begin position="289"/>
        <end position="308"/>
    </location>
</feature>